<accession>A0A7V9VYW0</accession>
<dbReference type="EMBL" id="JABFUB010000004">
    <property type="protein sequence ID" value="MCG6661328.1"/>
    <property type="molecule type" value="Genomic_DNA"/>
</dbReference>
<dbReference type="GO" id="GO:0006508">
    <property type="term" value="P:proteolysis"/>
    <property type="evidence" value="ECO:0007669"/>
    <property type="project" value="InterPro"/>
</dbReference>
<comment type="caution">
    <text evidence="3">The sequence shown here is derived from an EMBL/GenBank/DDBJ whole genome shotgun (WGS) entry which is preliminary data.</text>
</comment>
<dbReference type="PROSITE" id="PS50990">
    <property type="entry name" value="PEPTIDASE_C39"/>
    <property type="match status" value="1"/>
</dbReference>
<feature type="signal peptide" evidence="1">
    <location>
        <begin position="1"/>
        <end position="26"/>
    </location>
</feature>
<feature type="chain" id="PRO_5031555428" evidence="1">
    <location>
        <begin position="27"/>
        <end position="237"/>
    </location>
</feature>
<name>A0A7V9VYW0_9GAMM</name>
<keyword evidence="1" id="KW-0732">Signal</keyword>
<dbReference type="CDD" id="cd02423">
    <property type="entry name" value="Peptidase_C39G"/>
    <property type="match status" value="1"/>
</dbReference>
<dbReference type="GO" id="GO:0016020">
    <property type="term" value="C:membrane"/>
    <property type="evidence" value="ECO:0007669"/>
    <property type="project" value="InterPro"/>
</dbReference>
<evidence type="ECO:0000313" key="5">
    <source>
        <dbReference type="Proteomes" id="UP000518091"/>
    </source>
</evidence>
<dbReference type="AlphaFoldDB" id="A0A7V9VYW0"/>
<reference evidence="3 5" key="2">
    <citation type="submission" date="2020-07" db="EMBL/GenBank/DDBJ databases">
        <title>Identification of Halomonas strains.</title>
        <authorList>
            <person name="Xiao Z."/>
            <person name="Shen J."/>
        </authorList>
    </citation>
    <scope>NUCLEOTIDE SEQUENCE [LARGE SCALE GENOMIC DNA]</scope>
    <source>
        <strain evidence="3 5">DSM 17331</strain>
    </source>
</reference>
<sequence>MTRSKQRAVVSAVCLAFGLQALPLYASSVTIALNGGFGSVSVPARSVEELRWEGVVPQQYDYSCGAAAVATLLTYHYGRPTTEAEVFEWMIQAGDVEQIKELGFSMLDMKQYLDAQGLQTDGFRVQLDDLARIGIPAITLINTGGYRHFVVIKGIDRGDVLVGDPAVGTVAVPKAHFESIWSGTVLGARAYSELAKTNFNHERDWRIRPSAPIGSAINRTDMASMLLQLPAINELGR</sequence>
<dbReference type="GO" id="GO:0008233">
    <property type="term" value="F:peptidase activity"/>
    <property type="evidence" value="ECO:0007669"/>
    <property type="project" value="InterPro"/>
</dbReference>
<evidence type="ECO:0000256" key="1">
    <source>
        <dbReference type="SAM" id="SignalP"/>
    </source>
</evidence>
<keyword evidence="6" id="KW-1185">Reference proteome</keyword>
<evidence type="ECO:0000259" key="2">
    <source>
        <dbReference type="PROSITE" id="PS50990"/>
    </source>
</evidence>
<evidence type="ECO:0000313" key="4">
    <source>
        <dbReference type="EMBL" id="MCG6661328.1"/>
    </source>
</evidence>
<proteinExistence type="predicted"/>
<evidence type="ECO:0000313" key="3">
    <source>
        <dbReference type="EMBL" id="MBA2777857.1"/>
    </source>
</evidence>
<dbReference type="Pfam" id="PF03412">
    <property type="entry name" value="Peptidase_C39"/>
    <property type="match status" value="1"/>
</dbReference>
<organism evidence="3 5">
    <name type="scientific">Billgrantia kenyensis</name>
    <dbReference type="NCBI Taxonomy" id="321266"/>
    <lineage>
        <taxon>Bacteria</taxon>
        <taxon>Pseudomonadati</taxon>
        <taxon>Pseudomonadota</taxon>
        <taxon>Gammaproteobacteria</taxon>
        <taxon>Oceanospirillales</taxon>
        <taxon>Halomonadaceae</taxon>
        <taxon>Billgrantia</taxon>
    </lineage>
</organism>
<dbReference type="Gene3D" id="3.90.70.10">
    <property type="entry name" value="Cysteine proteinases"/>
    <property type="match status" value="1"/>
</dbReference>
<dbReference type="Proteomes" id="UP000814353">
    <property type="component" value="Unassembled WGS sequence"/>
</dbReference>
<feature type="domain" description="Peptidase C39" evidence="2">
    <location>
        <begin position="58"/>
        <end position="188"/>
    </location>
</feature>
<protein>
    <submittedName>
        <fullName evidence="3">C39 family peptidase</fullName>
    </submittedName>
</protein>
<reference evidence="4 6" key="1">
    <citation type="submission" date="2020-05" db="EMBL/GenBank/DDBJ databases">
        <title>Comparative genomic analysis of denitrifying bacteria from Halomonas genus.</title>
        <authorList>
            <person name="Wang L."/>
            <person name="Shao Z."/>
        </authorList>
    </citation>
    <scope>NUCLEOTIDE SEQUENCE [LARGE SCALE GENOMIC DNA]</scope>
    <source>
        <strain evidence="4 6">DSM 17331</strain>
    </source>
</reference>
<evidence type="ECO:0000313" key="6">
    <source>
        <dbReference type="Proteomes" id="UP000814353"/>
    </source>
</evidence>
<dbReference type="EMBL" id="JACEFT010000002">
    <property type="protein sequence ID" value="MBA2777857.1"/>
    <property type="molecule type" value="Genomic_DNA"/>
</dbReference>
<gene>
    <name evidence="3" type="ORF">H1D44_02985</name>
    <name evidence="4" type="ORF">HOP48_07165</name>
</gene>
<dbReference type="InterPro" id="IPR005074">
    <property type="entry name" value="Peptidase_C39"/>
</dbReference>
<dbReference type="GO" id="GO:0005524">
    <property type="term" value="F:ATP binding"/>
    <property type="evidence" value="ECO:0007669"/>
    <property type="project" value="InterPro"/>
</dbReference>
<dbReference type="Proteomes" id="UP000518091">
    <property type="component" value="Unassembled WGS sequence"/>
</dbReference>